<dbReference type="Proteomes" id="UP000011058">
    <property type="component" value="Chromosome"/>
</dbReference>
<dbReference type="EMBL" id="HE796683">
    <property type="protein sequence ID" value="CCG98283.1"/>
    <property type="molecule type" value="Genomic_DNA"/>
</dbReference>
<evidence type="ECO:0000313" key="2">
    <source>
        <dbReference type="Proteomes" id="UP000011058"/>
    </source>
</evidence>
<name>I0K2D0_9BACT</name>
<accession>I0K2D0</accession>
<reference evidence="1 2" key="1">
    <citation type="journal article" date="2012" name="J. Bacteriol.">
        <title>Genome Sequence of Fibrella aestuarina BUZ 2T, a Filamentous Marine Bacterium.</title>
        <authorList>
            <person name="Filippini M."/>
            <person name="Qi W."/>
            <person name="Blom J."/>
            <person name="Goesmann A."/>
            <person name="Smits T.H."/>
            <person name="Bagheri H.C."/>
        </authorList>
    </citation>
    <scope>NUCLEOTIDE SEQUENCE [LARGE SCALE GENOMIC DNA]</scope>
    <source>
        <strain evidence="2">BUZ 2T</strain>
    </source>
</reference>
<dbReference type="AlphaFoldDB" id="I0K2D0"/>
<sequence length="33" mass="3790">MCTGNVDGGLPSFADKYRIQFTLFYLSDRPTYL</sequence>
<keyword evidence="2" id="KW-1185">Reference proteome</keyword>
<evidence type="ECO:0000313" key="1">
    <source>
        <dbReference type="EMBL" id="CCG98283.1"/>
    </source>
</evidence>
<dbReference type="HOGENOM" id="CLU_3381956_0_0_10"/>
<dbReference type="KEGG" id="fae:FAES_0269"/>
<organism evidence="1 2">
    <name type="scientific">Fibrella aestuarina BUZ 2</name>
    <dbReference type="NCBI Taxonomy" id="1166018"/>
    <lineage>
        <taxon>Bacteria</taxon>
        <taxon>Pseudomonadati</taxon>
        <taxon>Bacteroidota</taxon>
        <taxon>Cytophagia</taxon>
        <taxon>Cytophagales</taxon>
        <taxon>Spirosomataceae</taxon>
        <taxon>Fibrella</taxon>
    </lineage>
</organism>
<dbReference type="STRING" id="1166018.FAES_0269"/>
<proteinExistence type="predicted"/>
<protein>
    <submittedName>
        <fullName evidence="1">Uncharacterized protein</fullName>
    </submittedName>
</protein>
<gene>
    <name evidence="1" type="ORF">FAES_0269</name>
</gene>